<dbReference type="PANTHER" id="PTHR38764">
    <property type="entry name" value="ACYL CARRIER PROTEIN PHOSPHODIESTERASE"/>
    <property type="match status" value="1"/>
</dbReference>
<dbReference type="Pfam" id="PF04336">
    <property type="entry name" value="ACP_PD"/>
    <property type="match status" value="2"/>
</dbReference>
<evidence type="ECO:0000256" key="3">
    <source>
        <dbReference type="ARBA" id="ARBA00023098"/>
    </source>
</evidence>
<dbReference type="Proteomes" id="UP000787472">
    <property type="component" value="Unassembled WGS sequence"/>
</dbReference>
<dbReference type="InterPro" id="IPR007431">
    <property type="entry name" value="ACP_PD"/>
</dbReference>
<keyword evidence="3" id="KW-0443">Lipid metabolism</keyword>
<dbReference type="RefSeq" id="WP_167187751.1">
    <property type="nucleotide sequence ID" value="NZ_JAAONZ010000010.1"/>
</dbReference>
<name>A0A9E5MMH2_9GAMM</name>
<evidence type="ECO:0000313" key="6">
    <source>
        <dbReference type="Proteomes" id="UP000787472"/>
    </source>
</evidence>
<evidence type="ECO:0000256" key="4">
    <source>
        <dbReference type="ARBA" id="ARBA00023160"/>
    </source>
</evidence>
<proteinExistence type="predicted"/>
<reference evidence="5" key="1">
    <citation type="submission" date="2020-03" db="EMBL/GenBank/DDBJ databases">
        <authorList>
            <person name="Guo F."/>
        </authorList>
    </citation>
    <scope>NUCLEOTIDE SEQUENCE</scope>
    <source>
        <strain evidence="5">JCM 30134</strain>
    </source>
</reference>
<evidence type="ECO:0000256" key="1">
    <source>
        <dbReference type="ARBA" id="ARBA00022516"/>
    </source>
</evidence>
<gene>
    <name evidence="5" type="ORF">G8770_13730</name>
</gene>
<dbReference type="AlphaFoldDB" id="A0A9E5MMH2"/>
<comment type="caution">
    <text evidence="5">The sequence shown here is derived from an EMBL/GenBank/DDBJ whole genome shotgun (WGS) entry which is preliminary data.</text>
</comment>
<organism evidence="5 6">
    <name type="scientific">Pseudomaricurvus hydrocarbonicus</name>
    <dbReference type="NCBI Taxonomy" id="1470433"/>
    <lineage>
        <taxon>Bacteria</taxon>
        <taxon>Pseudomonadati</taxon>
        <taxon>Pseudomonadota</taxon>
        <taxon>Gammaproteobacteria</taxon>
        <taxon>Cellvibrionales</taxon>
        <taxon>Cellvibrionaceae</taxon>
        <taxon>Pseudomaricurvus</taxon>
    </lineage>
</organism>
<keyword evidence="4" id="KW-0276">Fatty acid metabolism</keyword>
<keyword evidence="1" id="KW-0444">Lipid biosynthesis</keyword>
<sequence length="227" mass="25834">MNYLAHILLSGPDPDWQLGGFLGDFIKGPLPLTPLVPEAASRSSSPDQRAQPELLDRQGDPWALGVLEGVRLHRRLDAHVDRREDYGQCLALLGSDYRRVGGIALDVLFDHLLVRHWARFSDEPLQAFSQRFYRLCEQRSQRLPPSAARFMARASQHDLFQGYGDRDLFLPVLQRIDERIRFETNLVAAGDAALQHYAALEHHFLQLMPHLLDTSEQLRAQAGHRDS</sequence>
<keyword evidence="6" id="KW-1185">Reference proteome</keyword>
<accession>A0A9E5MMH2</accession>
<keyword evidence="4" id="KW-0275">Fatty acid biosynthesis</keyword>
<dbReference type="GO" id="GO:0006633">
    <property type="term" value="P:fatty acid biosynthetic process"/>
    <property type="evidence" value="ECO:0007669"/>
    <property type="project" value="UniProtKB-KW"/>
</dbReference>
<dbReference type="EMBL" id="JAAONZ010000010">
    <property type="protein sequence ID" value="NHO66605.1"/>
    <property type="molecule type" value="Genomic_DNA"/>
</dbReference>
<dbReference type="GO" id="GO:0008770">
    <property type="term" value="F:[acyl-carrier-protein] phosphodiesterase activity"/>
    <property type="evidence" value="ECO:0007669"/>
    <property type="project" value="InterPro"/>
</dbReference>
<protein>
    <submittedName>
        <fullName evidence="5">DUF479 domain-containing protein</fullName>
    </submittedName>
</protein>
<dbReference type="PANTHER" id="PTHR38764:SF1">
    <property type="entry name" value="ACYL CARRIER PROTEIN PHOSPHODIESTERASE"/>
    <property type="match status" value="1"/>
</dbReference>
<evidence type="ECO:0000313" key="5">
    <source>
        <dbReference type="EMBL" id="NHO66605.1"/>
    </source>
</evidence>
<keyword evidence="2" id="KW-0378">Hydrolase</keyword>
<evidence type="ECO:0000256" key="2">
    <source>
        <dbReference type="ARBA" id="ARBA00022801"/>
    </source>
</evidence>